<dbReference type="RefSeq" id="WP_087196947.1">
    <property type="nucleotide sequence ID" value="NZ_DBEYRC010000028.1"/>
</dbReference>
<keyword evidence="1" id="KW-0540">Nuclease</keyword>
<dbReference type="InterPro" id="IPR029060">
    <property type="entry name" value="PIN-like_dom_sf"/>
</dbReference>
<protein>
    <submittedName>
        <fullName evidence="6">PIN domain-containing protein</fullName>
    </submittedName>
</protein>
<feature type="domain" description="PIN" evidence="5">
    <location>
        <begin position="2"/>
        <end position="119"/>
    </location>
</feature>
<dbReference type="InterPro" id="IPR044153">
    <property type="entry name" value="PIN_Pae0151-like"/>
</dbReference>
<dbReference type="PANTHER" id="PTHR35901">
    <property type="entry name" value="RIBONUCLEASE VAPC3"/>
    <property type="match status" value="1"/>
</dbReference>
<dbReference type="PANTHER" id="PTHR35901:SF1">
    <property type="entry name" value="EXONUCLEASE VAPC9"/>
    <property type="match status" value="1"/>
</dbReference>
<evidence type="ECO:0000256" key="4">
    <source>
        <dbReference type="ARBA" id="ARBA00022842"/>
    </source>
</evidence>
<proteinExistence type="predicted"/>
<dbReference type="CDD" id="cd09873">
    <property type="entry name" value="PIN_Pae0151-like"/>
    <property type="match status" value="1"/>
</dbReference>
<dbReference type="GO" id="GO:0046872">
    <property type="term" value="F:metal ion binding"/>
    <property type="evidence" value="ECO:0007669"/>
    <property type="project" value="UniProtKB-KW"/>
</dbReference>
<name>A0A2K2U320_9ACTN</name>
<accession>A0A2K2U320</accession>
<evidence type="ECO:0000256" key="2">
    <source>
        <dbReference type="ARBA" id="ARBA00022723"/>
    </source>
</evidence>
<comment type="caution">
    <text evidence="6">The sequence shown here is derived from an EMBL/GenBank/DDBJ whole genome shotgun (WGS) entry which is preliminary data.</text>
</comment>
<dbReference type="Pfam" id="PF01850">
    <property type="entry name" value="PIN"/>
    <property type="match status" value="1"/>
</dbReference>
<keyword evidence="7" id="KW-1185">Reference proteome</keyword>
<dbReference type="Gene3D" id="3.40.50.1010">
    <property type="entry name" value="5'-nuclease"/>
    <property type="match status" value="1"/>
</dbReference>
<organism evidence="6 7">
    <name type="scientific">Rubneribacter badeniensis</name>
    <dbReference type="NCBI Taxonomy" id="2070688"/>
    <lineage>
        <taxon>Bacteria</taxon>
        <taxon>Bacillati</taxon>
        <taxon>Actinomycetota</taxon>
        <taxon>Coriobacteriia</taxon>
        <taxon>Eggerthellales</taxon>
        <taxon>Eggerthellaceae</taxon>
        <taxon>Rubneribacter</taxon>
    </lineage>
</organism>
<dbReference type="InterPro" id="IPR051619">
    <property type="entry name" value="TypeII_TA_RNase_PINc/VapC"/>
</dbReference>
<evidence type="ECO:0000259" key="5">
    <source>
        <dbReference type="Pfam" id="PF01850"/>
    </source>
</evidence>
<dbReference type="Proteomes" id="UP000236488">
    <property type="component" value="Unassembled WGS sequence"/>
</dbReference>
<dbReference type="AlphaFoldDB" id="A0A2K2U320"/>
<keyword evidence="3" id="KW-0378">Hydrolase</keyword>
<evidence type="ECO:0000256" key="3">
    <source>
        <dbReference type="ARBA" id="ARBA00022801"/>
    </source>
</evidence>
<evidence type="ECO:0000256" key="1">
    <source>
        <dbReference type="ARBA" id="ARBA00022722"/>
    </source>
</evidence>
<dbReference type="EMBL" id="PPEL01000077">
    <property type="protein sequence ID" value="PNV64652.1"/>
    <property type="molecule type" value="Genomic_DNA"/>
</dbReference>
<sequence>MIVLDACAAVDMVRETDEGAALSMLLVGGEKIASPSIMPFEVCNAFWKYAHAGLLAKDQVARCASKAMDMVDEYCDDRDVLKEALSEAVRLGHPVYDMLYFVLARRLGATLFTLDRKLQGLCVENGVNCVFTDNEF</sequence>
<dbReference type="SUPFAM" id="SSF88723">
    <property type="entry name" value="PIN domain-like"/>
    <property type="match status" value="1"/>
</dbReference>
<reference evidence="6 7" key="1">
    <citation type="journal article" date="2018" name="Int. J. Syst. Evol. Microbiol.">
        <title>Rubneribacter badeniensis gen. nov., sp. nov. and Enteroscipio rubneri gen. nov., sp. nov., new members of the Eggerthellaceae isolated from human faeces.</title>
        <authorList>
            <person name="Danylec N."/>
            <person name="Gobl A."/>
            <person name="Stoll D.A."/>
            <person name="Hetzer B."/>
            <person name="Kulling S.E."/>
            <person name="Huch M."/>
        </authorList>
    </citation>
    <scope>NUCLEOTIDE SEQUENCE [LARGE SCALE GENOMIC DNA]</scope>
    <source>
        <strain evidence="6 7">ResAG-85</strain>
    </source>
</reference>
<gene>
    <name evidence="6" type="ORF">C2L80_10775</name>
</gene>
<keyword evidence="4" id="KW-0460">Magnesium</keyword>
<evidence type="ECO:0000313" key="7">
    <source>
        <dbReference type="Proteomes" id="UP000236488"/>
    </source>
</evidence>
<dbReference type="GO" id="GO:0004518">
    <property type="term" value="F:nuclease activity"/>
    <property type="evidence" value="ECO:0007669"/>
    <property type="project" value="UniProtKB-KW"/>
</dbReference>
<keyword evidence="2" id="KW-0479">Metal-binding</keyword>
<dbReference type="InterPro" id="IPR002716">
    <property type="entry name" value="PIN_dom"/>
</dbReference>
<evidence type="ECO:0000313" key="6">
    <source>
        <dbReference type="EMBL" id="PNV64652.1"/>
    </source>
</evidence>
<dbReference type="GO" id="GO:0016787">
    <property type="term" value="F:hydrolase activity"/>
    <property type="evidence" value="ECO:0007669"/>
    <property type="project" value="UniProtKB-KW"/>
</dbReference>